<dbReference type="EMBL" id="CP040749">
    <property type="protein sequence ID" value="QCX38713.1"/>
    <property type="molecule type" value="Genomic_DNA"/>
</dbReference>
<evidence type="ECO:0000256" key="1">
    <source>
        <dbReference type="SAM" id="MobiDB-lite"/>
    </source>
</evidence>
<organism evidence="2 3">
    <name type="scientific">Aureibaculum algae</name>
    <dbReference type="NCBI Taxonomy" id="2584122"/>
    <lineage>
        <taxon>Bacteria</taxon>
        <taxon>Pseudomonadati</taxon>
        <taxon>Bacteroidota</taxon>
        <taxon>Flavobacteriia</taxon>
        <taxon>Flavobacteriales</taxon>
        <taxon>Flavobacteriaceae</taxon>
        <taxon>Aureibaculum</taxon>
    </lineage>
</organism>
<reference evidence="2 3" key="1">
    <citation type="submission" date="2019-05" db="EMBL/GenBank/DDBJ databases">
        <title>Algicella ahnfeltiae gen. nov., sp. nov., a novel marine bacterium of the family Flavobacteriaceae isolated from a red alga.</title>
        <authorList>
            <person name="Nedashkovskaya O.I."/>
            <person name="Kukhlevskiy A.D."/>
            <person name="Kim S.-G."/>
            <person name="Zhukova N.V."/>
            <person name="Mikhailov V.V."/>
        </authorList>
    </citation>
    <scope>NUCLEOTIDE SEQUENCE [LARGE SCALE GENOMIC DNA]</scope>
    <source>
        <strain evidence="2 3">10Alg115</strain>
    </source>
</reference>
<dbReference type="AlphaFoldDB" id="A0A5B7TU02"/>
<evidence type="ECO:0000313" key="3">
    <source>
        <dbReference type="Proteomes" id="UP000306229"/>
    </source>
</evidence>
<dbReference type="RefSeq" id="WP_138949605.1">
    <property type="nucleotide sequence ID" value="NZ_CP040749.1"/>
</dbReference>
<dbReference type="Proteomes" id="UP000306229">
    <property type="component" value="Chromosome"/>
</dbReference>
<evidence type="ECO:0000313" key="2">
    <source>
        <dbReference type="EMBL" id="QCX38713.1"/>
    </source>
</evidence>
<dbReference type="Pfam" id="PF12741">
    <property type="entry name" value="SusD-like"/>
    <property type="match status" value="1"/>
</dbReference>
<dbReference type="InterPro" id="IPR024302">
    <property type="entry name" value="SusD-like"/>
</dbReference>
<keyword evidence="2" id="KW-0449">Lipoprotein</keyword>
<gene>
    <name evidence="2" type="ORF">FF125_09810</name>
</gene>
<dbReference type="OrthoDB" id="9766256at2"/>
<dbReference type="SUPFAM" id="SSF48452">
    <property type="entry name" value="TPR-like"/>
    <property type="match status" value="1"/>
</dbReference>
<name>A0A5B7TU02_9FLAO</name>
<protein>
    <submittedName>
        <fullName evidence="2">SusD/RagB family nutrient-binding outer membrane lipoprotein</fullName>
    </submittedName>
</protein>
<proteinExistence type="predicted"/>
<feature type="region of interest" description="Disordered" evidence="1">
    <location>
        <begin position="568"/>
        <end position="596"/>
    </location>
</feature>
<keyword evidence="3" id="KW-1185">Reference proteome</keyword>
<accession>A0A5B7TU02</accession>
<dbReference type="KEGG" id="fbe:FF125_09810"/>
<dbReference type="InterPro" id="IPR011990">
    <property type="entry name" value="TPR-like_helical_dom_sf"/>
</dbReference>
<dbReference type="PROSITE" id="PS51257">
    <property type="entry name" value="PROKAR_LIPOPROTEIN"/>
    <property type="match status" value="1"/>
</dbReference>
<dbReference type="Gene3D" id="1.25.40.390">
    <property type="match status" value="2"/>
</dbReference>
<dbReference type="InterPro" id="IPR041662">
    <property type="entry name" value="SusD-like_2"/>
</dbReference>
<sequence>MKKIFQFILAMSVIFVVGCDKDDFAEKNSNPSELSQADTRFQVTQTINQMYNDDYTLWFYNNFDYIYPWSQITTASAGGGNSELMVEMDNVGGHSTYPTFFANIRDIRSKIDALPEEDKAQSLALKGMTYPIAIQTFMTQTDVSGSLVYSEGAMAPYTTPALITPIYDNQELLLNTWLEELNAAIPLLMAEGQIDMGAQDLIYSGDYMKWAKFANLLKLRIAARLVNKDKARAIQIVEEVVNSEAGYMDELSDDFIYQRGIEYYGTGNGQQPGIGAKNLVDFMVDNKDPRVRVLFEKNDFNGEVVQAFIDAGKPLPPYVDQYVVKDGSGNFSGWSGPGEPWVRYFGVPLAPDAVLASENDIYFSQGIRNRISESGVEKTYASTSDFSERLTRTRFSFTYPTKPGGRFLELKDNYPPLEVILGSAAETNLYLAEFKLLGANIAGDAQEYFNKGVELSIMRMDEIAKEHRYPYYDNDPVYDDASLASAGATKLQANEITALLARPAYDLSTDGLEKVYIQQLINHAGTPHDTWTTARRSGVPKTGSSVWSREPFLSGGVDLTVPRRFKSSEPLESSKNYANEKAALDEEGFTPGSNDPVLLNTQRLWFDKENPQYGAGPNN</sequence>
<dbReference type="Pfam" id="PF12771">
    <property type="entry name" value="SusD-like_2"/>
    <property type="match status" value="1"/>
</dbReference>